<dbReference type="AlphaFoldDB" id="A0AA36GUW6"/>
<protein>
    <submittedName>
        <fullName evidence="3">Uncharacterized protein</fullName>
    </submittedName>
</protein>
<keyword evidence="2" id="KW-1133">Transmembrane helix</keyword>
<evidence type="ECO:0000313" key="4">
    <source>
        <dbReference type="Proteomes" id="UP001176961"/>
    </source>
</evidence>
<accession>A0AA36GUW6</accession>
<evidence type="ECO:0000313" key="3">
    <source>
        <dbReference type="EMBL" id="CAJ0598738.1"/>
    </source>
</evidence>
<organism evidence="3 4">
    <name type="scientific">Cylicocyclus nassatus</name>
    <name type="common">Nematode worm</name>
    <dbReference type="NCBI Taxonomy" id="53992"/>
    <lineage>
        <taxon>Eukaryota</taxon>
        <taxon>Metazoa</taxon>
        <taxon>Ecdysozoa</taxon>
        <taxon>Nematoda</taxon>
        <taxon>Chromadorea</taxon>
        <taxon>Rhabditida</taxon>
        <taxon>Rhabditina</taxon>
        <taxon>Rhabditomorpha</taxon>
        <taxon>Strongyloidea</taxon>
        <taxon>Strongylidae</taxon>
        <taxon>Cylicocyclus</taxon>
    </lineage>
</organism>
<feature type="transmembrane region" description="Helical" evidence="2">
    <location>
        <begin position="88"/>
        <end position="108"/>
    </location>
</feature>
<proteinExistence type="predicted"/>
<feature type="transmembrane region" description="Helical" evidence="2">
    <location>
        <begin position="170"/>
        <end position="192"/>
    </location>
</feature>
<feature type="compositionally biased region" description="Polar residues" evidence="1">
    <location>
        <begin position="356"/>
        <end position="367"/>
    </location>
</feature>
<feature type="compositionally biased region" description="Basic and acidic residues" evidence="1">
    <location>
        <begin position="369"/>
        <end position="383"/>
    </location>
</feature>
<feature type="region of interest" description="Disordered" evidence="1">
    <location>
        <begin position="342"/>
        <end position="383"/>
    </location>
</feature>
<comment type="caution">
    <text evidence="3">The sequence shown here is derived from an EMBL/GenBank/DDBJ whole genome shotgun (WGS) entry which is preliminary data.</text>
</comment>
<feature type="transmembrane region" description="Helical" evidence="2">
    <location>
        <begin position="115"/>
        <end position="138"/>
    </location>
</feature>
<evidence type="ECO:0000256" key="1">
    <source>
        <dbReference type="SAM" id="MobiDB-lite"/>
    </source>
</evidence>
<evidence type="ECO:0000256" key="2">
    <source>
        <dbReference type="SAM" id="Phobius"/>
    </source>
</evidence>
<sequence length="383" mass="44730">MEENISLKDLKRAASLARERELFEKTVLVVRGQRMSRRRVRKAKSRQDDYLFMKALVVSIETMCVLFVCFMGIFTFFELRDDSESSFYTAQLSFELTMLIIALAVVIFESWCIRSLLIIGFALFLLLNIFQILYFMLYNHHSPVCININILWSTFCVSSMLPIKHHSTFAAALLAIFHLALLLFAGAVSVSYQGTISEIVRDTDPRLVWEYARRERELERRRQRRRRRESRRRRRSTRERSRRSRRSRTSRSARSTRSARSSRSAVAAYEPSLRSSSERRGFPSSPRLSRYTKLDITKLPDGTRFRTNDNKGFNMEYYVEDGVFVGSGTETVSKKISICAPVRPRRRRRSEIEASPKQSIESTNSLMEQKPRDLQKQEAHDLS</sequence>
<keyword evidence="2" id="KW-0812">Transmembrane</keyword>
<reference evidence="3" key="1">
    <citation type="submission" date="2023-07" db="EMBL/GenBank/DDBJ databases">
        <authorList>
            <consortium name="CYATHOMIX"/>
        </authorList>
    </citation>
    <scope>NUCLEOTIDE SEQUENCE</scope>
    <source>
        <strain evidence="3">N/A</strain>
    </source>
</reference>
<dbReference type="EMBL" id="CATQJL010000223">
    <property type="protein sequence ID" value="CAJ0598738.1"/>
    <property type="molecule type" value="Genomic_DNA"/>
</dbReference>
<gene>
    <name evidence="3" type="ORF">CYNAS_LOCUS10721</name>
</gene>
<keyword evidence="4" id="KW-1185">Reference proteome</keyword>
<feature type="region of interest" description="Disordered" evidence="1">
    <location>
        <begin position="220"/>
        <end position="288"/>
    </location>
</feature>
<feature type="transmembrane region" description="Helical" evidence="2">
    <location>
        <begin position="51"/>
        <end position="76"/>
    </location>
</feature>
<dbReference type="Proteomes" id="UP001176961">
    <property type="component" value="Unassembled WGS sequence"/>
</dbReference>
<name>A0AA36GUW6_CYLNA</name>
<keyword evidence="2" id="KW-0472">Membrane</keyword>
<feature type="compositionally biased region" description="Low complexity" evidence="1">
    <location>
        <begin position="252"/>
        <end position="264"/>
    </location>
</feature>
<feature type="compositionally biased region" description="Basic residues" evidence="1">
    <location>
        <begin position="221"/>
        <end position="251"/>
    </location>
</feature>